<protein>
    <recommendedName>
        <fullName evidence="3">DUF4283 domain-containing protein</fullName>
    </recommendedName>
</protein>
<sequence>MDGTDPINNLITLTSTLEVSDDEDSSFEAHKNSPHYPIIAKSCLRKPLNHNAIKSTLIKAWGLPQKTTTNVIEHNTVVFLLNSESNYRQIERQSPWSISGRTSLCQNRGFRRKHSTK</sequence>
<dbReference type="Proteomes" id="UP001293254">
    <property type="component" value="Unassembled WGS sequence"/>
</dbReference>
<keyword evidence="2" id="KW-1185">Reference proteome</keyword>
<accession>A0AAE2CHY7</accession>
<evidence type="ECO:0008006" key="3">
    <source>
        <dbReference type="Google" id="ProtNLM"/>
    </source>
</evidence>
<dbReference type="AlphaFoldDB" id="A0AAE2CHY7"/>
<dbReference type="EMBL" id="JACGWO010000007">
    <property type="protein sequence ID" value="KAK4422853.1"/>
    <property type="molecule type" value="Genomic_DNA"/>
</dbReference>
<gene>
    <name evidence="1" type="ORF">Salat_1867900</name>
</gene>
<reference evidence="1" key="2">
    <citation type="journal article" date="2024" name="Plant">
        <title>Genomic evolution and insights into agronomic trait innovations of Sesamum species.</title>
        <authorList>
            <person name="Miao H."/>
            <person name="Wang L."/>
            <person name="Qu L."/>
            <person name="Liu H."/>
            <person name="Sun Y."/>
            <person name="Le M."/>
            <person name="Wang Q."/>
            <person name="Wei S."/>
            <person name="Zheng Y."/>
            <person name="Lin W."/>
            <person name="Duan Y."/>
            <person name="Cao H."/>
            <person name="Xiong S."/>
            <person name="Wang X."/>
            <person name="Wei L."/>
            <person name="Li C."/>
            <person name="Ma Q."/>
            <person name="Ju M."/>
            <person name="Zhao R."/>
            <person name="Li G."/>
            <person name="Mu C."/>
            <person name="Tian Q."/>
            <person name="Mei H."/>
            <person name="Zhang T."/>
            <person name="Gao T."/>
            <person name="Zhang H."/>
        </authorList>
    </citation>
    <scope>NUCLEOTIDE SEQUENCE</scope>
    <source>
        <strain evidence="1">3651</strain>
    </source>
</reference>
<organism evidence="1 2">
    <name type="scientific">Sesamum alatum</name>
    <dbReference type="NCBI Taxonomy" id="300844"/>
    <lineage>
        <taxon>Eukaryota</taxon>
        <taxon>Viridiplantae</taxon>
        <taxon>Streptophyta</taxon>
        <taxon>Embryophyta</taxon>
        <taxon>Tracheophyta</taxon>
        <taxon>Spermatophyta</taxon>
        <taxon>Magnoliopsida</taxon>
        <taxon>eudicotyledons</taxon>
        <taxon>Gunneridae</taxon>
        <taxon>Pentapetalae</taxon>
        <taxon>asterids</taxon>
        <taxon>lamiids</taxon>
        <taxon>Lamiales</taxon>
        <taxon>Pedaliaceae</taxon>
        <taxon>Sesamum</taxon>
    </lineage>
</organism>
<comment type="caution">
    <text evidence="1">The sequence shown here is derived from an EMBL/GenBank/DDBJ whole genome shotgun (WGS) entry which is preliminary data.</text>
</comment>
<evidence type="ECO:0000313" key="2">
    <source>
        <dbReference type="Proteomes" id="UP001293254"/>
    </source>
</evidence>
<reference evidence="1" key="1">
    <citation type="submission" date="2020-06" db="EMBL/GenBank/DDBJ databases">
        <authorList>
            <person name="Li T."/>
            <person name="Hu X."/>
            <person name="Zhang T."/>
            <person name="Song X."/>
            <person name="Zhang H."/>
            <person name="Dai N."/>
            <person name="Sheng W."/>
            <person name="Hou X."/>
            <person name="Wei L."/>
        </authorList>
    </citation>
    <scope>NUCLEOTIDE SEQUENCE</scope>
    <source>
        <strain evidence="1">3651</strain>
        <tissue evidence="1">Leaf</tissue>
    </source>
</reference>
<proteinExistence type="predicted"/>
<evidence type="ECO:0000313" key="1">
    <source>
        <dbReference type="EMBL" id="KAK4422853.1"/>
    </source>
</evidence>
<name>A0AAE2CHY7_9LAMI</name>